<evidence type="ECO:0000259" key="1">
    <source>
        <dbReference type="Pfam" id="PF09681"/>
    </source>
</evidence>
<feature type="domain" description="Phage replisome organiser N-terminal" evidence="1">
    <location>
        <begin position="8"/>
        <end position="126"/>
    </location>
</feature>
<dbReference type="NCBIfam" id="TIGR01714">
    <property type="entry name" value="phage_rep_org_N"/>
    <property type="match status" value="1"/>
</dbReference>
<proteinExistence type="predicted"/>
<dbReference type="AlphaFoldDB" id="A0A399IPT8"/>
<evidence type="ECO:0000313" key="2">
    <source>
        <dbReference type="EMBL" id="RII35083.1"/>
    </source>
</evidence>
<dbReference type="Pfam" id="PF09681">
    <property type="entry name" value="Phage_rep_org_N"/>
    <property type="match status" value="1"/>
</dbReference>
<reference evidence="2 3" key="1">
    <citation type="submission" date="2018-08" db="EMBL/GenBank/DDBJ databases">
        <title>Genome of Clostridium chromiireducens C1, DSM12136.</title>
        <authorList>
            <person name="Xing M."/>
            <person name="Wei Y."/>
            <person name="Ang E.L."/>
            <person name="Zhao H."/>
            <person name="Zhang Y."/>
        </authorList>
    </citation>
    <scope>NUCLEOTIDE SEQUENCE [LARGE SCALE GENOMIC DNA]</scope>
    <source>
        <strain evidence="2 3">C1</strain>
    </source>
</reference>
<dbReference type="Proteomes" id="UP000265930">
    <property type="component" value="Unassembled WGS sequence"/>
</dbReference>
<organism evidence="2 3">
    <name type="scientific">Clostridium chromiireducens</name>
    <dbReference type="NCBI Taxonomy" id="225345"/>
    <lineage>
        <taxon>Bacteria</taxon>
        <taxon>Bacillati</taxon>
        <taxon>Bacillota</taxon>
        <taxon>Clostridia</taxon>
        <taxon>Eubacteriales</taxon>
        <taxon>Clostridiaceae</taxon>
        <taxon>Clostridium</taxon>
    </lineage>
</organism>
<dbReference type="InterPro" id="IPR010056">
    <property type="entry name" value="Phage_rep_org__N"/>
</dbReference>
<accession>A0A399IPT8</accession>
<evidence type="ECO:0000313" key="3">
    <source>
        <dbReference type="Proteomes" id="UP000265930"/>
    </source>
</evidence>
<protein>
    <recommendedName>
        <fullName evidence="1">Phage replisome organiser N-terminal domain-containing protein</fullName>
    </recommendedName>
</protein>
<gene>
    <name evidence="2" type="ORF">D2A34_07705</name>
</gene>
<name>A0A399IPT8_9CLOT</name>
<dbReference type="EMBL" id="QXDJ01000002">
    <property type="protein sequence ID" value="RII35083.1"/>
    <property type="molecule type" value="Genomic_DNA"/>
</dbReference>
<comment type="caution">
    <text evidence="2">The sequence shown here is derived from an EMBL/GenBank/DDBJ whole genome shotgun (WGS) entry which is preliminary data.</text>
</comment>
<sequence length="264" mass="31018">MKMRERKYVKFRVDMYDDTKFKIIDTKPERDLLHYIWNRVVILAGKVNLEGELYLSKTIPYSLETLAIEFNRDINQVKLALNILMELEMLEFIEGKIYKVKNFAKHQNIKVKEKDKIINQESSSKSNETQIKEDFKGETKDISRNIVDEESKGKILNELIITNNHEAVEKKDEITEDLKVTNMEICKTEDNMSFNKDKNRSENSKPIILEVNRSNCVKKKKKKDSSSDIFELFEEKDDNFISNFSEGEYKLNPGECILTSFAFD</sequence>